<evidence type="ECO:0000313" key="2">
    <source>
        <dbReference type="EMBL" id="OMO69128.1"/>
    </source>
</evidence>
<feature type="compositionally biased region" description="Basic and acidic residues" evidence="1">
    <location>
        <begin position="1"/>
        <end position="17"/>
    </location>
</feature>
<evidence type="ECO:0000256" key="1">
    <source>
        <dbReference type="SAM" id="MobiDB-lite"/>
    </source>
</evidence>
<organism evidence="2 3">
    <name type="scientific">Corchorus olitorius</name>
    <dbReference type="NCBI Taxonomy" id="93759"/>
    <lineage>
        <taxon>Eukaryota</taxon>
        <taxon>Viridiplantae</taxon>
        <taxon>Streptophyta</taxon>
        <taxon>Embryophyta</taxon>
        <taxon>Tracheophyta</taxon>
        <taxon>Spermatophyta</taxon>
        <taxon>Magnoliopsida</taxon>
        <taxon>eudicotyledons</taxon>
        <taxon>Gunneridae</taxon>
        <taxon>Pentapetalae</taxon>
        <taxon>rosids</taxon>
        <taxon>malvids</taxon>
        <taxon>Malvales</taxon>
        <taxon>Malvaceae</taxon>
        <taxon>Grewioideae</taxon>
        <taxon>Apeibeae</taxon>
        <taxon>Corchorus</taxon>
    </lineage>
</organism>
<protein>
    <submittedName>
        <fullName evidence="2">DNA-directed RNA polymerase II</fullName>
    </submittedName>
</protein>
<dbReference type="GO" id="GO:0000428">
    <property type="term" value="C:DNA-directed RNA polymerase complex"/>
    <property type="evidence" value="ECO:0007669"/>
    <property type="project" value="UniProtKB-KW"/>
</dbReference>
<keyword evidence="3" id="KW-1185">Reference proteome</keyword>
<reference evidence="3" key="1">
    <citation type="submission" date="2013-09" db="EMBL/GenBank/DDBJ databases">
        <title>Corchorus olitorius genome sequencing.</title>
        <authorList>
            <person name="Alam M."/>
            <person name="Haque M.S."/>
            <person name="Islam M.S."/>
            <person name="Emdad E.M."/>
            <person name="Islam M.M."/>
            <person name="Ahmed B."/>
            <person name="Halim A."/>
            <person name="Hossen Q.M.M."/>
            <person name="Hossain M.Z."/>
            <person name="Ahmed R."/>
            <person name="Khan M.M."/>
            <person name="Islam R."/>
            <person name="Rashid M.M."/>
            <person name="Khan S.A."/>
            <person name="Rahman M.S."/>
            <person name="Alam M."/>
            <person name="Yahiya A.S."/>
            <person name="Khan M.S."/>
            <person name="Azam M.S."/>
            <person name="Haque T."/>
            <person name="Lashkar M.Z.H."/>
            <person name="Akhand A.I."/>
            <person name="Morshed G."/>
            <person name="Roy S."/>
            <person name="Uddin K.S."/>
            <person name="Rabeya T."/>
            <person name="Hossain A.S."/>
            <person name="Chowdhury A."/>
            <person name="Snigdha A.R."/>
            <person name="Mortoza M.S."/>
            <person name="Matin S.A."/>
            <person name="Hoque S.M.E."/>
            <person name="Islam M.K."/>
            <person name="Roy D.K."/>
            <person name="Haider R."/>
            <person name="Moosa M.M."/>
            <person name="Elias S.M."/>
            <person name="Hasan A.M."/>
            <person name="Jahan S."/>
            <person name="Shafiuddin M."/>
            <person name="Mahmood N."/>
            <person name="Shommy N.S."/>
        </authorList>
    </citation>
    <scope>NUCLEOTIDE SEQUENCE [LARGE SCALE GENOMIC DNA]</scope>
    <source>
        <strain evidence="3">cv. O-4</strain>
    </source>
</reference>
<keyword evidence="2" id="KW-0804">Transcription</keyword>
<evidence type="ECO:0000313" key="3">
    <source>
        <dbReference type="Proteomes" id="UP000187203"/>
    </source>
</evidence>
<dbReference type="AlphaFoldDB" id="A0A1R3HFV4"/>
<dbReference type="EMBL" id="AWUE01020279">
    <property type="protein sequence ID" value="OMO69128.1"/>
    <property type="molecule type" value="Genomic_DNA"/>
</dbReference>
<accession>A0A1R3HFV4</accession>
<name>A0A1R3HFV4_9ROSI</name>
<dbReference type="Proteomes" id="UP000187203">
    <property type="component" value="Unassembled WGS sequence"/>
</dbReference>
<feature type="compositionally biased region" description="Basic and acidic residues" evidence="1">
    <location>
        <begin position="33"/>
        <end position="50"/>
    </location>
</feature>
<proteinExistence type="predicted"/>
<gene>
    <name evidence="2" type="ORF">COLO4_29246</name>
</gene>
<sequence length="50" mass="5584">MAKSDIKNHEFEPRSRNGAEISAGRDPPSARVVTDRADERRSREIDPGCC</sequence>
<keyword evidence="2" id="KW-0240">DNA-directed RNA polymerase</keyword>
<feature type="region of interest" description="Disordered" evidence="1">
    <location>
        <begin position="1"/>
        <end position="50"/>
    </location>
</feature>
<comment type="caution">
    <text evidence="2">The sequence shown here is derived from an EMBL/GenBank/DDBJ whole genome shotgun (WGS) entry which is preliminary data.</text>
</comment>